<gene>
    <name evidence="1" type="ORF">Cvel_20847</name>
</gene>
<dbReference type="PANTHER" id="PTHR43881:SF1">
    <property type="entry name" value="GAMMA-GLUTAMYLTRANSPEPTIDASE (AFU_ORTHOLOGUE AFUA_4G13580)"/>
    <property type="match status" value="1"/>
</dbReference>
<accession>A0A0G4G9F0</accession>
<dbReference type="InterPro" id="IPR029055">
    <property type="entry name" value="Ntn_hydrolases_N"/>
</dbReference>
<dbReference type="SUPFAM" id="SSF56235">
    <property type="entry name" value="N-terminal nucleophile aminohydrolases (Ntn hydrolases)"/>
    <property type="match status" value="1"/>
</dbReference>
<dbReference type="EMBL" id="CDMZ01001003">
    <property type="protein sequence ID" value="CEM25459.1"/>
    <property type="molecule type" value="Genomic_DNA"/>
</dbReference>
<dbReference type="InterPro" id="IPR043138">
    <property type="entry name" value="GGT_lsub"/>
</dbReference>
<reference evidence="1" key="1">
    <citation type="submission" date="2014-11" db="EMBL/GenBank/DDBJ databases">
        <authorList>
            <person name="Otto D Thomas"/>
            <person name="Naeem Raeece"/>
        </authorList>
    </citation>
    <scope>NUCLEOTIDE SEQUENCE</scope>
</reference>
<dbReference type="InterPro" id="IPR043137">
    <property type="entry name" value="GGT_ssub_C"/>
</dbReference>
<sequence length="576" mass="62424">MRTHLTTERTPPKYVSRRSCVGALGGIVASSQTLASEAGVRILREGGNAVDAAIATAAVLAVTEPCSTGIGGDCFILFYCAKERKVFGLNGSGRSGAACTWERVMAQTEKEREDPWHARNVTVPGAVAGWCDALEKWGTKSLKEVLAPAIELAEGGFPVGEITANGWANGKTQLMRSSETARAALLINGERTPANGEIFRNPRLAERLKALASEGRDAFYKGECAERICETVKKAGGFLVPEDLATHTSDFVTPLSAAFNDLQVYGMPPNGQGIVALNALNILEQLNLPGMRARGELKGPMDPKYLHLLVEALRLGFADARQYVCDPSPSEAYPVPPPDPTLFLTERYGKERAVLVQPDRAMDPPDFGKPTMHSETVSFQTGDSEGNAVSMVNSNFEGFGSGLIPEGEGFTLQNRGAGFSFDRQALNCYGPTKRPYHTIIPGMALHRDSTDLWASFTVMGGFMQPQGHVQTILAQSLWGMNPQATLDLPRFCLASAERTGYNRLNEPVVITLEVGVPQETVEGLRKMGHVVREGLSGYARDLFGRGQIIRRVESHGRKFWWGGSDGRADGACYFHN</sequence>
<proteinExistence type="predicted"/>
<dbReference type="Gene3D" id="3.60.20.40">
    <property type="match status" value="1"/>
</dbReference>
<organism evidence="1">
    <name type="scientific">Chromera velia CCMP2878</name>
    <dbReference type="NCBI Taxonomy" id="1169474"/>
    <lineage>
        <taxon>Eukaryota</taxon>
        <taxon>Sar</taxon>
        <taxon>Alveolata</taxon>
        <taxon>Colpodellida</taxon>
        <taxon>Chromeraceae</taxon>
        <taxon>Chromera</taxon>
    </lineage>
</organism>
<dbReference type="InterPro" id="IPR052896">
    <property type="entry name" value="GGT-like_enzyme"/>
</dbReference>
<evidence type="ECO:0000313" key="1">
    <source>
        <dbReference type="EMBL" id="CEM25459.1"/>
    </source>
</evidence>
<name>A0A0G4G9F0_9ALVE</name>
<dbReference type="AlphaFoldDB" id="A0A0G4G9F0"/>
<dbReference type="PRINTS" id="PR01210">
    <property type="entry name" value="GGTRANSPTASE"/>
</dbReference>
<dbReference type="VEuPathDB" id="CryptoDB:Cvel_20847"/>
<dbReference type="PANTHER" id="PTHR43881">
    <property type="entry name" value="GAMMA-GLUTAMYLTRANSPEPTIDASE (AFU_ORTHOLOGUE AFUA_4G13580)"/>
    <property type="match status" value="1"/>
</dbReference>
<dbReference type="Pfam" id="PF01019">
    <property type="entry name" value="G_glu_transpept"/>
    <property type="match status" value="1"/>
</dbReference>
<dbReference type="Gene3D" id="1.10.246.130">
    <property type="match status" value="1"/>
</dbReference>
<protein>
    <recommendedName>
        <fullName evidence="2">Gamma-glutamyltransferase</fullName>
    </recommendedName>
</protein>
<evidence type="ECO:0008006" key="2">
    <source>
        <dbReference type="Google" id="ProtNLM"/>
    </source>
</evidence>
<dbReference type="PhylomeDB" id="A0A0G4G9F0"/>